<dbReference type="Proteomes" id="UP000324222">
    <property type="component" value="Unassembled WGS sequence"/>
</dbReference>
<dbReference type="EMBL" id="VSRR010000582">
    <property type="protein sequence ID" value="MPC17359.1"/>
    <property type="molecule type" value="Genomic_DNA"/>
</dbReference>
<proteinExistence type="predicted"/>
<organism evidence="1 2">
    <name type="scientific">Portunus trituberculatus</name>
    <name type="common">Swimming crab</name>
    <name type="synonym">Neptunus trituberculatus</name>
    <dbReference type="NCBI Taxonomy" id="210409"/>
    <lineage>
        <taxon>Eukaryota</taxon>
        <taxon>Metazoa</taxon>
        <taxon>Ecdysozoa</taxon>
        <taxon>Arthropoda</taxon>
        <taxon>Crustacea</taxon>
        <taxon>Multicrustacea</taxon>
        <taxon>Malacostraca</taxon>
        <taxon>Eumalacostraca</taxon>
        <taxon>Eucarida</taxon>
        <taxon>Decapoda</taxon>
        <taxon>Pleocyemata</taxon>
        <taxon>Brachyura</taxon>
        <taxon>Eubrachyura</taxon>
        <taxon>Portunoidea</taxon>
        <taxon>Portunidae</taxon>
        <taxon>Portuninae</taxon>
        <taxon>Portunus</taxon>
    </lineage>
</organism>
<comment type="caution">
    <text evidence="1">The sequence shown here is derived from an EMBL/GenBank/DDBJ whole genome shotgun (WGS) entry which is preliminary data.</text>
</comment>
<dbReference type="AlphaFoldDB" id="A0A5B7D7U6"/>
<gene>
    <name evidence="1" type="ORF">E2C01_010211</name>
</gene>
<name>A0A5B7D7U6_PORTR</name>
<sequence>MTDIGIRCNAVRHEGRVAVRVVANNPPDMLWYAIQRESAWERCGGQSTNGKPADEVVCGENGTNFIIPSPAPVPHELSP</sequence>
<reference evidence="1 2" key="1">
    <citation type="submission" date="2019-05" db="EMBL/GenBank/DDBJ databases">
        <title>Another draft genome of Portunus trituberculatus and its Hox gene families provides insights of decapod evolution.</title>
        <authorList>
            <person name="Jeong J.-H."/>
            <person name="Song I."/>
            <person name="Kim S."/>
            <person name="Choi T."/>
            <person name="Kim D."/>
            <person name="Ryu S."/>
            <person name="Kim W."/>
        </authorList>
    </citation>
    <scope>NUCLEOTIDE SEQUENCE [LARGE SCALE GENOMIC DNA]</scope>
    <source>
        <tissue evidence="1">Muscle</tissue>
    </source>
</reference>
<accession>A0A5B7D7U6</accession>
<protein>
    <submittedName>
        <fullName evidence="1">Uncharacterized protein</fullName>
    </submittedName>
</protein>
<evidence type="ECO:0000313" key="1">
    <source>
        <dbReference type="EMBL" id="MPC17359.1"/>
    </source>
</evidence>
<keyword evidence="2" id="KW-1185">Reference proteome</keyword>
<evidence type="ECO:0000313" key="2">
    <source>
        <dbReference type="Proteomes" id="UP000324222"/>
    </source>
</evidence>